<keyword evidence="3" id="KW-1185">Reference proteome</keyword>
<organism evidence="2 3">
    <name type="scientific">Cyclobacterium marinum (strain ATCC 25205 / DSM 745 / LMG 13164 / NCIMB 1802)</name>
    <name type="common">Flectobacillus marinus</name>
    <dbReference type="NCBI Taxonomy" id="880070"/>
    <lineage>
        <taxon>Bacteria</taxon>
        <taxon>Pseudomonadati</taxon>
        <taxon>Bacteroidota</taxon>
        <taxon>Cytophagia</taxon>
        <taxon>Cytophagales</taxon>
        <taxon>Cyclobacteriaceae</taxon>
        <taxon>Cyclobacterium</taxon>
    </lineage>
</organism>
<gene>
    <name evidence="2" type="ordered locus">Cycma_3716</name>
</gene>
<proteinExistence type="predicted"/>
<dbReference type="OrthoDB" id="975915at2"/>
<dbReference type="RefSeq" id="WP_014021714.1">
    <property type="nucleotide sequence ID" value="NC_015914.1"/>
</dbReference>
<feature type="transmembrane region" description="Helical" evidence="1">
    <location>
        <begin position="103"/>
        <end position="124"/>
    </location>
</feature>
<evidence type="ECO:0000256" key="1">
    <source>
        <dbReference type="SAM" id="Phobius"/>
    </source>
</evidence>
<feature type="transmembrane region" description="Helical" evidence="1">
    <location>
        <begin position="161"/>
        <end position="178"/>
    </location>
</feature>
<feature type="transmembrane region" description="Helical" evidence="1">
    <location>
        <begin position="358"/>
        <end position="379"/>
    </location>
</feature>
<dbReference type="HOGENOM" id="CLU_061112_0_0_10"/>
<feature type="transmembrane region" description="Helical" evidence="1">
    <location>
        <begin position="299"/>
        <end position="321"/>
    </location>
</feature>
<keyword evidence="1" id="KW-1133">Transmembrane helix</keyword>
<feature type="transmembrane region" description="Helical" evidence="1">
    <location>
        <begin position="333"/>
        <end position="352"/>
    </location>
</feature>
<evidence type="ECO:0000313" key="3">
    <source>
        <dbReference type="Proteomes" id="UP000001635"/>
    </source>
</evidence>
<dbReference type="eggNOG" id="ENOG502Z85R">
    <property type="taxonomic scope" value="Bacteria"/>
</dbReference>
<feature type="transmembrane region" description="Helical" evidence="1">
    <location>
        <begin position="6"/>
        <end position="23"/>
    </location>
</feature>
<reference evidence="3" key="1">
    <citation type="submission" date="2011-07" db="EMBL/GenBank/DDBJ databases">
        <title>The complete genome of Cyclobacterium marinum DSM 745.</title>
        <authorList>
            <person name="Lucas S."/>
            <person name="Han J."/>
            <person name="Lapidus A."/>
            <person name="Bruce D."/>
            <person name="Goodwin L."/>
            <person name="Pitluck S."/>
            <person name="Peters L."/>
            <person name="Kyrpides N."/>
            <person name="Mavromatis K."/>
            <person name="Ivanova N."/>
            <person name="Ovchinnikova G."/>
            <person name="Chertkov O."/>
            <person name="Detter J.C."/>
            <person name="Tapia R."/>
            <person name="Han C."/>
            <person name="Land M."/>
            <person name="Hauser L."/>
            <person name="Markowitz V."/>
            <person name="Cheng J.-F."/>
            <person name="Hugenholtz P."/>
            <person name="Woyke T."/>
            <person name="Wu D."/>
            <person name="Tindall B."/>
            <person name="Schuetze A."/>
            <person name="Brambilla E."/>
            <person name="Klenk H.-P."/>
            <person name="Eisen J.A."/>
        </authorList>
    </citation>
    <scope>NUCLEOTIDE SEQUENCE [LARGE SCALE GENOMIC DNA]</scope>
    <source>
        <strain evidence="3">ATCC 25205 / DSM 745 / LMG 13164 / NCIMB 1802</strain>
    </source>
</reference>
<name>G0J2U1_CYCMS</name>
<protein>
    <recommendedName>
        <fullName evidence="4">Glycosyltransferase RgtA/B/C/D-like domain-containing protein</fullName>
    </recommendedName>
</protein>
<keyword evidence="1" id="KW-0472">Membrane</keyword>
<evidence type="ECO:0000313" key="2">
    <source>
        <dbReference type="EMBL" id="AEL27428.1"/>
    </source>
</evidence>
<dbReference type="Proteomes" id="UP000001635">
    <property type="component" value="Chromosome"/>
</dbReference>
<dbReference type="EMBL" id="CP002955">
    <property type="protein sequence ID" value="AEL27428.1"/>
    <property type="molecule type" value="Genomic_DNA"/>
</dbReference>
<feature type="transmembrane region" description="Helical" evidence="1">
    <location>
        <begin position="136"/>
        <end position="154"/>
    </location>
</feature>
<keyword evidence="1" id="KW-0812">Transmembrane</keyword>
<evidence type="ECO:0008006" key="4">
    <source>
        <dbReference type="Google" id="ProtNLM"/>
    </source>
</evidence>
<feature type="transmembrane region" description="Helical" evidence="1">
    <location>
        <begin position="74"/>
        <end position="91"/>
    </location>
</feature>
<feature type="transmembrane region" description="Helical" evidence="1">
    <location>
        <begin position="223"/>
        <end position="240"/>
    </location>
</feature>
<sequence length="388" mass="44868">MFGDIFFIIFLIVGFSYGTNIWAQTQGYSSVQTAWLYGLWAYHLLIGLVFYQYILSNGGDSYRYWTIDPENTEISSWMGFFGTGTYFMYWFNYPFSQLGGLGYFAGTILYSSLSFVGFLLVFQLISNSFNTFSKRIFSQVIVMVLFFPNVHFWTAGIGKEALLWLGLAMVLFGIHYFSSRSILIIIGLLLSLMVRPIQGLVLTIAVLLVLPFHKSLKPYRNKVFPLAIFSIFLIIAYRYIKGSLIYGFNLEWIGKLLDWQNQFLASFGGGSSVDMQRYNWIEKLITVVFRPFIWELKDFWSLAAGLENTFLVVIFCIAVYGLFYLKGRINIPLYLWIALIYGMLLSVLYSITLNNLGIIMRMKSIYLPFFIILGFYLYFEVANKKAKE</sequence>
<accession>G0J2U1</accession>
<dbReference type="KEGG" id="cmr:Cycma_3716"/>
<dbReference type="AlphaFoldDB" id="G0J2U1"/>
<feature type="transmembrane region" description="Helical" evidence="1">
    <location>
        <begin position="184"/>
        <end position="211"/>
    </location>
</feature>
<dbReference type="STRING" id="880070.Cycma_3716"/>
<feature type="transmembrane region" description="Helical" evidence="1">
    <location>
        <begin position="35"/>
        <end position="54"/>
    </location>
</feature>